<reference evidence="3" key="1">
    <citation type="journal article" date="2021" name="PeerJ">
        <title>Extensive microbial diversity within the chicken gut microbiome revealed by metagenomics and culture.</title>
        <authorList>
            <person name="Gilroy R."/>
            <person name="Ravi A."/>
            <person name="Getino M."/>
            <person name="Pursley I."/>
            <person name="Horton D.L."/>
            <person name="Alikhan N.F."/>
            <person name="Baker D."/>
            <person name="Gharbi K."/>
            <person name="Hall N."/>
            <person name="Watson M."/>
            <person name="Adriaenssens E.M."/>
            <person name="Foster-Nyarko E."/>
            <person name="Jarju S."/>
            <person name="Secka A."/>
            <person name="Antonio M."/>
            <person name="Oren A."/>
            <person name="Chaudhuri R.R."/>
            <person name="La Ragione R."/>
            <person name="Hildebrand F."/>
            <person name="Pallen M.J."/>
        </authorList>
    </citation>
    <scope>NUCLEOTIDE SEQUENCE</scope>
    <source>
        <strain evidence="3">ChiSjej5B23-2810</strain>
    </source>
</reference>
<dbReference type="Proteomes" id="UP000823906">
    <property type="component" value="Unassembled WGS sequence"/>
</dbReference>
<feature type="domain" description="Alpha/beta hydrolase fold-3" evidence="2">
    <location>
        <begin position="87"/>
        <end position="299"/>
    </location>
</feature>
<sequence>MHQTVDYTPSRDDPCFEAALVEYRAHRPAKTTGNPYHVLGEPVGDMRDNMGCQNRDLSAGVTVRRVTLDGVQARCYQAGEDPDGPCLFFIHGGGFVGGSVQVMENPCKYLAQITGGLVVNIDYRLAPETAFPGNMVDCIRAVRAVLRDGNFQFDRRKAFLAGDSAGANLVLACLQTMKPGYFAGAVLYYPVVDLACGPLWHWDESLYRGWPDALVQHCATSLQGNEPLMQKLYLQGNAGADAPLVSPIYREGGFGCPLLIQYAEYDYLRPQVEAFARRLAARGAQVDTILYRGLNHAFLDLFGIVPQAQESVERMGAFIRRHG</sequence>
<dbReference type="AlphaFoldDB" id="A0A9D2P8E8"/>
<dbReference type="GO" id="GO:0016787">
    <property type="term" value="F:hydrolase activity"/>
    <property type="evidence" value="ECO:0007669"/>
    <property type="project" value="UniProtKB-KW"/>
</dbReference>
<evidence type="ECO:0000256" key="1">
    <source>
        <dbReference type="ARBA" id="ARBA00022801"/>
    </source>
</evidence>
<keyword evidence="1 3" id="KW-0378">Hydrolase</keyword>
<dbReference type="InterPro" id="IPR050300">
    <property type="entry name" value="GDXG_lipolytic_enzyme"/>
</dbReference>
<evidence type="ECO:0000313" key="4">
    <source>
        <dbReference type="Proteomes" id="UP000823906"/>
    </source>
</evidence>
<accession>A0A9D2P8E8</accession>
<comment type="caution">
    <text evidence="3">The sequence shown here is derived from an EMBL/GenBank/DDBJ whole genome shotgun (WGS) entry which is preliminary data.</text>
</comment>
<proteinExistence type="predicted"/>
<dbReference type="InterPro" id="IPR029058">
    <property type="entry name" value="AB_hydrolase_fold"/>
</dbReference>
<dbReference type="SUPFAM" id="SSF53474">
    <property type="entry name" value="alpha/beta-Hydrolases"/>
    <property type="match status" value="1"/>
</dbReference>
<dbReference type="PANTHER" id="PTHR48081">
    <property type="entry name" value="AB HYDROLASE SUPERFAMILY PROTEIN C4A8.06C"/>
    <property type="match status" value="1"/>
</dbReference>
<dbReference type="InterPro" id="IPR013094">
    <property type="entry name" value="AB_hydrolase_3"/>
</dbReference>
<organism evidence="3 4">
    <name type="scientific">Candidatus Faecalibacterium faecigallinarum</name>
    <dbReference type="NCBI Taxonomy" id="2838577"/>
    <lineage>
        <taxon>Bacteria</taxon>
        <taxon>Bacillati</taxon>
        <taxon>Bacillota</taxon>
        <taxon>Clostridia</taxon>
        <taxon>Eubacteriales</taxon>
        <taxon>Oscillospiraceae</taxon>
        <taxon>Faecalibacterium</taxon>
    </lineage>
</organism>
<name>A0A9D2P8E8_9FIRM</name>
<evidence type="ECO:0000313" key="3">
    <source>
        <dbReference type="EMBL" id="HJC45266.1"/>
    </source>
</evidence>
<evidence type="ECO:0000259" key="2">
    <source>
        <dbReference type="Pfam" id="PF07859"/>
    </source>
</evidence>
<dbReference type="EMBL" id="DWWN01000031">
    <property type="protein sequence ID" value="HJC45266.1"/>
    <property type="molecule type" value="Genomic_DNA"/>
</dbReference>
<protein>
    <submittedName>
        <fullName evidence="3">Alpha/beta hydrolase</fullName>
    </submittedName>
</protein>
<reference evidence="3" key="2">
    <citation type="submission" date="2021-04" db="EMBL/GenBank/DDBJ databases">
        <authorList>
            <person name="Gilroy R."/>
        </authorList>
    </citation>
    <scope>NUCLEOTIDE SEQUENCE</scope>
    <source>
        <strain evidence="3">ChiSjej5B23-2810</strain>
    </source>
</reference>
<dbReference type="Pfam" id="PF07859">
    <property type="entry name" value="Abhydrolase_3"/>
    <property type="match status" value="1"/>
</dbReference>
<dbReference type="Gene3D" id="3.40.50.1820">
    <property type="entry name" value="alpha/beta hydrolase"/>
    <property type="match status" value="1"/>
</dbReference>
<dbReference type="PANTHER" id="PTHR48081:SF8">
    <property type="entry name" value="ALPHA_BETA HYDROLASE FOLD-3 DOMAIN-CONTAINING PROTEIN-RELATED"/>
    <property type="match status" value="1"/>
</dbReference>
<gene>
    <name evidence="3" type="ORF">H9703_03895</name>
</gene>